<dbReference type="InterPro" id="IPR000847">
    <property type="entry name" value="LysR_HTH_N"/>
</dbReference>
<sequence>MPVRELLPFDLKALEIFLAVCEAGAMAGAARRLGLTQPAVSQAVAELETRMGVALFDRSVRPLGLTAAGGVLRQKASALLSEARQIVPALKETEHGRLPLIRAGLVDSLSRALSAPLAGRLCAVAEEVSLLAGLTAAHASALLSRQLDLLVGVDELADIEGLERFPLLTEPYVLLLPAGERAPERVEEMARLAQRLPLVRFSARSRTGIEVDRQLRRLKLDLPRRLEFDTPFGVSATVAAGEGFAVTTPLCIFEAGLDGDQVRYAPLPGPAFSRSLTLIGRRQELGRLPRDVATFCRQTLEEAVLPALRATLPWLGDTLA</sequence>
<reference evidence="6" key="1">
    <citation type="submission" date="2022-12" db="EMBL/GenBank/DDBJ databases">
        <title>Reference genome sequencing for broad-spectrum identification of bacterial and archaeal isolates by mass spectrometry.</title>
        <authorList>
            <person name="Sekiguchi Y."/>
            <person name="Tourlousse D.M."/>
        </authorList>
    </citation>
    <scope>NUCLEOTIDE SEQUENCE</scope>
    <source>
        <strain evidence="6">301</strain>
    </source>
</reference>
<evidence type="ECO:0000256" key="2">
    <source>
        <dbReference type="ARBA" id="ARBA00023015"/>
    </source>
</evidence>
<dbReference type="Pfam" id="PF00126">
    <property type="entry name" value="HTH_1"/>
    <property type="match status" value="1"/>
</dbReference>
<dbReference type="PRINTS" id="PR00039">
    <property type="entry name" value="HTHLYSR"/>
</dbReference>
<proteinExistence type="inferred from homology"/>
<dbReference type="EMBL" id="BSDO01000004">
    <property type="protein sequence ID" value="GLI23408.1"/>
    <property type="molecule type" value="Genomic_DNA"/>
</dbReference>
<dbReference type="Gene3D" id="1.10.10.10">
    <property type="entry name" value="Winged helix-like DNA-binding domain superfamily/Winged helix DNA-binding domain"/>
    <property type="match status" value="1"/>
</dbReference>
<dbReference type="InterPro" id="IPR036390">
    <property type="entry name" value="WH_DNA-bd_sf"/>
</dbReference>
<dbReference type="FunFam" id="1.10.10.10:FF:000001">
    <property type="entry name" value="LysR family transcriptional regulator"/>
    <property type="match status" value="1"/>
</dbReference>
<evidence type="ECO:0000256" key="3">
    <source>
        <dbReference type="ARBA" id="ARBA00023125"/>
    </source>
</evidence>
<name>A0A9W6CT59_XANFL</name>
<protein>
    <submittedName>
        <fullName evidence="6">LysR family transcriptional regulator</fullName>
    </submittedName>
</protein>
<dbReference type="RefSeq" id="WP_237356416.1">
    <property type="nucleotide sequence ID" value="NZ_BSDO01000004.1"/>
</dbReference>
<dbReference type="SUPFAM" id="SSF46785">
    <property type="entry name" value="Winged helix' DNA-binding domain"/>
    <property type="match status" value="1"/>
</dbReference>
<dbReference type="SUPFAM" id="SSF53850">
    <property type="entry name" value="Periplasmic binding protein-like II"/>
    <property type="match status" value="1"/>
</dbReference>
<dbReference type="Gene3D" id="3.40.190.290">
    <property type="match status" value="1"/>
</dbReference>
<dbReference type="AlphaFoldDB" id="A0A9W6CT59"/>
<comment type="similarity">
    <text evidence="1">Belongs to the LysR transcriptional regulatory family.</text>
</comment>
<evidence type="ECO:0000256" key="1">
    <source>
        <dbReference type="ARBA" id="ARBA00009437"/>
    </source>
</evidence>
<keyword evidence="4" id="KW-0804">Transcription</keyword>
<dbReference type="InterPro" id="IPR036388">
    <property type="entry name" value="WH-like_DNA-bd_sf"/>
</dbReference>
<dbReference type="Pfam" id="PF03466">
    <property type="entry name" value="LysR_substrate"/>
    <property type="match status" value="1"/>
</dbReference>
<dbReference type="GeneID" id="95763869"/>
<dbReference type="Proteomes" id="UP001144397">
    <property type="component" value="Unassembled WGS sequence"/>
</dbReference>
<dbReference type="CDD" id="cd05466">
    <property type="entry name" value="PBP2_LTTR_substrate"/>
    <property type="match status" value="1"/>
</dbReference>
<dbReference type="GO" id="GO:0000976">
    <property type="term" value="F:transcription cis-regulatory region binding"/>
    <property type="evidence" value="ECO:0007669"/>
    <property type="project" value="TreeGrafter"/>
</dbReference>
<comment type="caution">
    <text evidence="6">The sequence shown here is derived from an EMBL/GenBank/DDBJ whole genome shotgun (WGS) entry which is preliminary data.</text>
</comment>
<dbReference type="InterPro" id="IPR005119">
    <property type="entry name" value="LysR_subst-bd"/>
</dbReference>
<keyword evidence="2" id="KW-0805">Transcription regulation</keyword>
<evidence type="ECO:0000313" key="7">
    <source>
        <dbReference type="Proteomes" id="UP001144397"/>
    </source>
</evidence>
<evidence type="ECO:0000259" key="5">
    <source>
        <dbReference type="PROSITE" id="PS50931"/>
    </source>
</evidence>
<feature type="domain" description="HTH lysR-type" evidence="5">
    <location>
        <begin position="9"/>
        <end position="66"/>
    </location>
</feature>
<dbReference type="PANTHER" id="PTHR30126">
    <property type="entry name" value="HTH-TYPE TRANSCRIPTIONAL REGULATOR"/>
    <property type="match status" value="1"/>
</dbReference>
<dbReference type="PROSITE" id="PS50931">
    <property type="entry name" value="HTH_LYSR"/>
    <property type="match status" value="1"/>
</dbReference>
<organism evidence="6 7">
    <name type="scientific">Xanthobacter flavus</name>
    <dbReference type="NCBI Taxonomy" id="281"/>
    <lineage>
        <taxon>Bacteria</taxon>
        <taxon>Pseudomonadati</taxon>
        <taxon>Pseudomonadota</taxon>
        <taxon>Alphaproteobacteria</taxon>
        <taxon>Hyphomicrobiales</taxon>
        <taxon>Xanthobacteraceae</taxon>
        <taxon>Xanthobacter</taxon>
    </lineage>
</organism>
<accession>A0A9W6CT59</accession>
<gene>
    <name evidence="6" type="ORF">XFLAVUS301_30820</name>
</gene>
<dbReference type="GO" id="GO:0003700">
    <property type="term" value="F:DNA-binding transcription factor activity"/>
    <property type="evidence" value="ECO:0007669"/>
    <property type="project" value="InterPro"/>
</dbReference>
<evidence type="ECO:0000256" key="4">
    <source>
        <dbReference type="ARBA" id="ARBA00023163"/>
    </source>
</evidence>
<dbReference type="PANTHER" id="PTHR30126:SF39">
    <property type="entry name" value="HTH-TYPE TRANSCRIPTIONAL REGULATOR CYSL"/>
    <property type="match status" value="1"/>
</dbReference>
<keyword evidence="3" id="KW-0238">DNA-binding</keyword>
<evidence type="ECO:0000313" key="6">
    <source>
        <dbReference type="EMBL" id="GLI23408.1"/>
    </source>
</evidence>